<name>A0A0E9XVV1_ANGAN</name>
<organism evidence="1">
    <name type="scientific">Anguilla anguilla</name>
    <name type="common">European freshwater eel</name>
    <name type="synonym">Muraena anguilla</name>
    <dbReference type="NCBI Taxonomy" id="7936"/>
    <lineage>
        <taxon>Eukaryota</taxon>
        <taxon>Metazoa</taxon>
        <taxon>Chordata</taxon>
        <taxon>Craniata</taxon>
        <taxon>Vertebrata</taxon>
        <taxon>Euteleostomi</taxon>
        <taxon>Actinopterygii</taxon>
        <taxon>Neopterygii</taxon>
        <taxon>Teleostei</taxon>
        <taxon>Anguilliformes</taxon>
        <taxon>Anguillidae</taxon>
        <taxon>Anguilla</taxon>
    </lineage>
</organism>
<reference evidence="1" key="2">
    <citation type="journal article" date="2015" name="Fish Shellfish Immunol.">
        <title>Early steps in the European eel (Anguilla anguilla)-Vibrio vulnificus interaction in the gills: Role of the RtxA13 toxin.</title>
        <authorList>
            <person name="Callol A."/>
            <person name="Pajuelo D."/>
            <person name="Ebbesson L."/>
            <person name="Teles M."/>
            <person name="MacKenzie S."/>
            <person name="Amaro C."/>
        </authorList>
    </citation>
    <scope>NUCLEOTIDE SEQUENCE</scope>
</reference>
<sequence length="22" mass="2553">MYSAQTQSINDYFWSTLQAIKG</sequence>
<accession>A0A0E9XVV1</accession>
<reference evidence="1" key="1">
    <citation type="submission" date="2014-11" db="EMBL/GenBank/DDBJ databases">
        <authorList>
            <person name="Amaro Gonzalez C."/>
        </authorList>
    </citation>
    <scope>NUCLEOTIDE SEQUENCE</scope>
</reference>
<evidence type="ECO:0000313" key="1">
    <source>
        <dbReference type="EMBL" id="JAI05991.1"/>
    </source>
</evidence>
<proteinExistence type="predicted"/>
<dbReference type="EMBL" id="GBXM01002587">
    <property type="protein sequence ID" value="JAI05991.1"/>
    <property type="molecule type" value="Transcribed_RNA"/>
</dbReference>
<protein>
    <submittedName>
        <fullName evidence="1">Uncharacterized protein</fullName>
    </submittedName>
</protein>
<dbReference type="AlphaFoldDB" id="A0A0E9XVV1"/>